<dbReference type="InterPro" id="IPR035940">
    <property type="entry name" value="CAP_sf"/>
</dbReference>
<dbReference type="RefSeq" id="XP_018322915.1">
    <property type="nucleotide sequence ID" value="XM_018467413.1"/>
</dbReference>
<dbReference type="GeneID" id="108735454"/>
<evidence type="ECO:0000313" key="6">
    <source>
        <dbReference type="RefSeq" id="XP_018322915.1"/>
    </source>
</evidence>
<dbReference type="SMART" id="SM00198">
    <property type="entry name" value="SCP"/>
    <property type="match status" value="1"/>
</dbReference>
<protein>
    <submittedName>
        <fullName evidence="6">Venom allergen 5-like</fullName>
    </submittedName>
</protein>
<dbReference type="CDD" id="cd05380">
    <property type="entry name" value="CAP_euk"/>
    <property type="match status" value="1"/>
</dbReference>
<dbReference type="KEGG" id="apln:108735454"/>
<dbReference type="Proteomes" id="UP000192223">
    <property type="component" value="Unplaced"/>
</dbReference>
<proteinExistence type="predicted"/>
<keyword evidence="2" id="KW-0964">Secreted</keyword>
<dbReference type="InParanoid" id="A0A1W4WSB2"/>
<evidence type="ECO:0000256" key="3">
    <source>
        <dbReference type="SAM" id="SignalP"/>
    </source>
</evidence>
<keyword evidence="3" id="KW-0732">Signal</keyword>
<feature type="signal peptide" evidence="3">
    <location>
        <begin position="1"/>
        <end position="19"/>
    </location>
</feature>
<evidence type="ECO:0000256" key="1">
    <source>
        <dbReference type="ARBA" id="ARBA00004613"/>
    </source>
</evidence>
<gene>
    <name evidence="6" type="primary">LOC108735454</name>
</gene>
<evidence type="ECO:0000259" key="4">
    <source>
        <dbReference type="SMART" id="SM00198"/>
    </source>
</evidence>
<organism evidence="5 6">
    <name type="scientific">Agrilus planipennis</name>
    <name type="common">Emerald ash borer</name>
    <name type="synonym">Agrilus marcopoli</name>
    <dbReference type="NCBI Taxonomy" id="224129"/>
    <lineage>
        <taxon>Eukaryota</taxon>
        <taxon>Metazoa</taxon>
        <taxon>Ecdysozoa</taxon>
        <taxon>Arthropoda</taxon>
        <taxon>Hexapoda</taxon>
        <taxon>Insecta</taxon>
        <taxon>Pterygota</taxon>
        <taxon>Neoptera</taxon>
        <taxon>Endopterygota</taxon>
        <taxon>Coleoptera</taxon>
        <taxon>Polyphaga</taxon>
        <taxon>Elateriformia</taxon>
        <taxon>Buprestoidea</taxon>
        <taxon>Buprestidae</taxon>
        <taxon>Agrilinae</taxon>
        <taxon>Agrilus</taxon>
    </lineage>
</organism>
<dbReference type="InterPro" id="IPR014044">
    <property type="entry name" value="CAP_dom"/>
</dbReference>
<keyword evidence="5" id="KW-1185">Reference proteome</keyword>
<dbReference type="SUPFAM" id="SSF55797">
    <property type="entry name" value="PR-1-like"/>
    <property type="match status" value="1"/>
</dbReference>
<dbReference type="Pfam" id="PF00188">
    <property type="entry name" value="CAP"/>
    <property type="match status" value="1"/>
</dbReference>
<reference evidence="6" key="1">
    <citation type="submission" date="2025-08" db="UniProtKB">
        <authorList>
            <consortium name="RefSeq"/>
        </authorList>
    </citation>
    <scope>IDENTIFICATION</scope>
    <source>
        <tissue evidence="6">Entire body</tissue>
    </source>
</reference>
<name>A0A1W4WSB2_AGRPL</name>
<dbReference type="Gene3D" id="3.40.33.10">
    <property type="entry name" value="CAP"/>
    <property type="match status" value="1"/>
</dbReference>
<accession>A0A1W4WSB2</accession>
<feature type="chain" id="PRO_5010745582" evidence="3">
    <location>
        <begin position="20"/>
        <end position="334"/>
    </location>
</feature>
<evidence type="ECO:0000313" key="5">
    <source>
        <dbReference type="Proteomes" id="UP000192223"/>
    </source>
</evidence>
<dbReference type="GO" id="GO:0005576">
    <property type="term" value="C:extracellular region"/>
    <property type="evidence" value="ECO:0007669"/>
    <property type="project" value="UniProtKB-SubCell"/>
</dbReference>
<dbReference type="STRING" id="224129.A0A1W4WSB2"/>
<sequence length="334" mass="39206">MKLIFLWILTIMLILPSFADENFYCYSQYFCLENEKGLQMHTMCKLEPCKFSKFCDETATPTPLSDVERKEVVKWHNDFRKYFANGELLNEIAVQPLKEKLNEKDYNPMTIEYDEELEFIAQCWANTCPTDEDPYCKKTNTYSFVEQNLFFVNHEDFLGMWQPVGMWFSTILSEKDNLTRYLKNAHKNSYARSFVNVIYPDTTGIGCGRTEWGRPERRVLAIVCNYGQAYRWGKGPVWRNYLQYAAALGNRSLAAYCGGNHQNEQEYGRLCYEINVKMASHPIEPPFQFTNDPYYWDRKSVQQRIEETRARFMALANCKQVSNVVLALSLILML</sequence>
<comment type="subcellular location">
    <subcellularLocation>
        <location evidence="1">Secreted</location>
    </subcellularLocation>
</comment>
<evidence type="ECO:0000256" key="2">
    <source>
        <dbReference type="ARBA" id="ARBA00022525"/>
    </source>
</evidence>
<feature type="domain" description="SCP" evidence="4">
    <location>
        <begin position="67"/>
        <end position="234"/>
    </location>
</feature>
<dbReference type="AlphaFoldDB" id="A0A1W4WSB2"/>
<dbReference type="OrthoDB" id="414826at2759"/>